<sequence>MEEGNTHKREKYKELSKELEKAGYKSQILPTEVGARGFVGTSANNLLNKLSINGQRRSKALKALAETAENSPRWIWGKRNEE</sequence>
<evidence type="ECO:0000313" key="2">
    <source>
        <dbReference type="Proteomes" id="UP000735302"/>
    </source>
</evidence>
<gene>
    <name evidence="1" type="ORF">PoB_005149700</name>
</gene>
<organism evidence="1 2">
    <name type="scientific">Plakobranchus ocellatus</name>
    <dbReference type="NCBI Taxonomy" id="259542"/>
    <lineage>
        <taxon>Eukaryota</taxon>
        <taxon>Metazoa</taxon>
        <taxon>Spiralia</taxon>
        <taxon>Lophotrochozoa</taxon>
        <taxon>Mollusca</taxon>
        <taxon>Gastropoda</taxon>
        <taxon>Heterobranchia</taxon>
        <taxon>Euthyneura</taxon>
        <taxon>Panpulmonata</taxon>
        <taxon>Sacoglossa</taxon>
        <taxon>Placobranchoidea</taxon>
        <taxon>Plakobranchidae</taxon>
        <taxon>Plakobranchus</taxon>
    </lineage>
</organism>
<dbReference type="AlphaFoldDB" id="A0AAV4C139"/>
<protein>
    <submittedName>
        <fullName evidence="1">Polyprotein</fullName>
    </submittedName>
</protein>
<keyword evidence="2" id="KW-1185">Reference proteome</keyword>
<dbReference type="Proteomes" id="UP000735302">
    <property type="component" value="Unassembled WGS sequence"/>
</dbReference>
<name>A0AAV4C139_9GAST</name>
<reference evidence="1 2" key="1">
    <citation type="journal article" date="2021" name="Elife">
        <title>Chloroplast acquisition without the gene transfer in kleptoplastic sea slugs, Plakobranchus ocellatus.</title>
        <authorList>
            <person name="Maeda T."/>
            <person name="Takahashi S."/>
            <person name="Yoshida T."/>
            <person name="Shimamura S."/>
            <person name="Takaki Y."/>
            <person name="Nagai Y."/>
            <person name="Toyoda A."/>
            <person name="Suzuki Y."/>
            <person name="Arimoto A."/>
            <person name="Ishii H."/>
            <person name="Satoh N."/>
            <person name="Nishiyama T."/>
            <person name="Hasebe M."/>
            <person name="Maruyama T."/>
            <person name="Minagawa J."/>
            <person name="Obokata J."/>
            <person name="Shigenobu S."/>
        </authorList>
    </citation>
    <scope>NUCLEOTIDE SEQUENCE [LARGE SCALE GENOMIC DNA]</scope>
</reference>
<proteinExistence type="predicted"/>
<comment type="caution">
    <text evidence="1">The sequence shown here is derived from an EMBL/GenBank/DDBJ whole genome shotgun (WGS) entry which is preliminary data.</text>
</comment>
<evidence type="ECO:0000313" key="1">
    <source>
        <dbReference type="EMBL" id="GFO24992.1"/>
    </source>
</evidence>
<accession>A0AAV4C139</accession>
<dbReference type="EMBL" id="BLXT01005682">
    <property type="protein sequence ID" value="GFO24992.1"/>
    <property type="molecule type" value="Genomic_DNA"/>
</dbReference>